<dbReference type="PANTHER" id="PTHR11264">
    <property type="entry name" value="URACIL-DNA GLYCOSYLASE"/>
    <property type="match status" value="1"/>
</dbReference>
<dbReference type="InterPro" id="IPR018085">
    <property type="entry name" value="Ura-DNA_Glyclase_AS"/>
</dbReference>
<dbReference type="InterPro" id="IPR036895">
    <property type="entry name" value="Uracil-DNA_glycosylase-like_sf"/>
</dbReference>
<dbReference type="CDD" id="cd10027">
    <property type="entry name" value="UDG-F1-like"/>
    <property type="match status" value="1"/>
</dbReference>
<evidence type="ECO:0000256" key="1">
    <source>
        <dbReference type="ARBA" id="ARBA00008184"/>
    </source>
</evidence>
<evidence type="ECO:0000313" key="7">
    <source>
        <dbReference type="EMBL" id="ANB40301.1"/>
    </source>
</evidence>
<dbReference type="PROSITE" id="PS00130">
    <property type="entry name" value="U_DNA_GLYCOSYLASE"/>
    <property type="match status" value="1"/>
</dbReference>
<dbReference type="Gene3D" id="3.40.470.10">
    <property type="entry name" value="Uracil-DNA glycosylase-like domain"/>
    <property type="match status" value="1"/>
</dbReference>
<evidence type="ECO:0000259" key="6">
    <source>
        <dbReference type="SMART" id="SM00986"/>
    </source>
</evidence>
<organism evidence="7 8">
    <name type="scientific">Flavobacterium phage Fpv1</name>
    <dbReference type="NCBI Taxonomy" id="1792274"/>
    <lineage>
        <taxon>Viruses</taxon>
        <taxon>Duplodnaviria</taxon>
        <taxon>Heunggongvirae</taxon>
        <taxon>Uroviricota</taxon>
        <taxon>Caudoviricetes</taxon>
        <taxon>Fipvunavirus</taxon>
        <taxon>Fipvunavirus Fpv1</taxon>
    </lineage>
</organism>
<keyword evidence="3" id="KW-0378">Hydrolase</keyword>
<dbReference type="SMART" id="SM00987">
    <property type="entry name" value="UreE_C"/>
    <property type="match status" value="1"/>
</dbReference>
<feature type="domain" description="Uracil-DNA glycosylase-like" evidence="6">
    <location>
        <begin position="48"/>
        <end position="239"/>
    </location>
</feature>
<dbReference type="EMBL" id="KU599877">
    <property type="protein sequence ID" value="ANB40301.1"/>
    <property type="molecule type" value="Genomic_DNA"/>
</dbReference>
<dbReference type="RefSeq" id="YP_009322061.1">
    <property type="nucleotide sequence ID" value="NC_031914.1"/>
</dbReference>
<dbReference type="InterPro" id="IPR005122">
    <property type="entry name" value="Uracil-DNA_glycosylase-like"/>
</dbReference>
<accession>A0A1B0WKZ0</accession>
<keyword evidence="8" id="KW-1185">Reference proteome</keyword>
<evidence type="ECO:0000256" key="3">
    <source>
        <dbReference type="ARBA" id="ARBA00022801"/>
    </source>
</evidence>
<evidence type="ECO:0000313" key="8">
    <source>
        <dbReference type="Proteomes" id="UP000203780"/>
    </source>
</evidence>
<proteinExistence type="inferred from homology"/>
<protein>
    <submittedName>
        <fullName evidence="7">Uracil-DNA glycosylase</fullName>
    </submittedName>
</protein>
<dbReference type="PANTHER" id="PTHR11264:SF0">
    <property type="entry name" value="URACIL-DNA GLYCOSYLASE"/>
    <property type="match status" value="1"/>
</dbReference>
<reference evidence="7 8" key="1">
    <citation type="submission" date="2016-01" db="EMBL/GenBank/DDBJ databases">
        <title>Molecular aspects and genomic diversity of bacteriophages-specific to fish pathogen Flavobacterium psychrophilum.</title>
        <authorList>
            <person name="Castillo D."/>
            <person name="Middelboe M."/>
        </authorList>
    </citation>
    <scope>NUCLEOTIDE SEQUENCE [LARGE SCALE GENOMIC DNA]</scope>
</reference>
<dbReference type="KEGG" id="vg:30307562"/>
<name>A0A1B0WKZ0_9CAUD</name>
<dbReference type="GO" id="GO:0097510">
    <property type="term" value="P:base-excision repair, AP site formation via deaminated base removal"/>
    <property type="evidence" value="ECO:0007669"/>
    <property type="project" value="TreeGrafter"/>
</dbReference>
<evidence type="ECO:0000256" key="5">
    <source>
        <dbReference type="PROSITE-ProRule" id="PRU10072"/>
    </source>
</evidence>
<feature type="active site" description="Proton acceptor" evidence="5">
    <location>
        <position position="63"/>
    </location>
</feature>
<keyword evidence="4" id="KW-0234">DNA repair</keyword>
<dbReference type="SMART" id="SM00986">
    <property type="entry name" value="UDG"/>
    <property type="match status" value="1"/>
</dbReference>
<keyword evidence="2" id="KW-0227">DNA damage</keyword>
<dbReference type="SUPFAM" id="SSF52141">
    <property type="entry name" value="Uracil-DNA glycosylase-like"/>
    <property type="match status" value="1"/>
</dbReference>
<sequence>MKPTDKIHFSWLPLLTGLLNQEEMLRLNQEVLPTSIYYPEKQNIFRVFQKPVSEIKVVILGQDPYPTKGNANGLAFAVNSDVKLPVSLRNIYKEIEQEDLVNKKLSHTLNEYNPEWRTLEHWEQQGVFLLNTALTVESGKAGSHLKYWENFTKKVIWYIASTNPCIWLLWGKKAQMFISNMPRGTLFDVKGYSKETIKDVPNSPYMNYILRAAHPAAEAYSSNAGFFGCNHFSYVNTILEKKSLNKINW</sequence>
<comment type="similarity">
    <text evidence="1">Belongs to the uracil-DNA glycosylase (UDG) superfamily. UNG family.</text>
</comment>
<dbReference type="InterPro" id="IPR002043">
    <property type="entry name" value="UDG_fam1"/>
</dbReference>
<dbReference type="Proteomes" id="UP000203780">
    <property type="component" value="Segment"/>
</dbReference>
<evidence type="ECO:0000256" key="2">
    <source>
        <dbReference type="ARBA" id="ARBA00022763"/>
    </source>
</evidence>
<evidence type="ECO:0000256" key="4">
    <source>
        <dbReference type="ARBA" id="ARBA00023204"/>
    </source>
</evidence>
<dbReference type="GeneID" id="30307562"/>
<dbReference type="GO" id="GO:0004844">
    <property type="term" value="F:uracil DNA N-glycosylase activity"/>
    <property type="evidence" value="ECO:0007669"/>
    <property type="project" value="InterPro"/>
</dbReference>
<dbReference type="NCBIfam" id="NF003592">
    <property type="entry name" value="PRK05254.1-5"/>
    <property type="match status" value="1"/>
</dbReference>
<dbReference type="Pfam" id="PF03167">
    <property type="entry name" value="UDG"/>
    <property type="match status" value="1"/>
</dbReference>